<organism evidence="3 4">
    <name type="scientific">Fragilariopsis cylindrus CCMP1102</name>
    <dbReference type="NCBI Taxonomy" id="635003"/>
    <lineage>
        <taxon>Eukaryota</taxon>
        <taxon>Sar</taxon>
        <taxon>Stramenopiles</taxon>
        <taxon>Ochrophyta</taxon>
        <taxon>Bacillariophyta</taxon>
        <taxon>Bacillariophyceae</taxon>
        <taxon>Bacillariophycidae</taxon>
        <taxon>Bacillariales</taxon>
        <taxon>Bacillariaceae</taxon>
        <taxon>Fragilariopsis</taxon>
    </lineage>
</organism>
<name>A0A1E7ELY8_9STRA</name>
<reference evidence="3 4" key="1">
    <citation type="submission" date="2016-09" db="EMBL/GenBank/DDBJ databases">
        <title>Extensive genetic diversity and differential bi-allelic expression allows diatom success in the polar Southern Ocean.</title>
        <authorList>
            <consortium name="DOE Joint Genome Institute"/>
            <person name="Mock T."/>
            <person name="Otillar R.P."/>
            <person name="Strauss J."/>
            <person name="Dupont C."/>
            <person name="Frickenhaus S."/>
            <person name="Maumus F."/>
            <person name="Mcmullan M."/>
            <person name="Sanges R."/>
            <person name="Schmutz J."/>
            <person name="Toseland A."/>
            <person name="Valas R."/>
            <person name="Veluchamy A."/>
            <person name="Ward B.J."/>
            <person name="Allen A."/>
            <person name="Barry K."/>
            <person name="Falciatore A."/>
            <person name="Ferrante M."/>
            <person name="Fortunato A.E."/>
            <person name="Gloeckner G."/>
            <person name="Gruber A."/>
            <person name="Hipkin R."/>
            <person name="Janech M."/>
            <person name="Kroth P."/>
            <person name="Leese F."/>
            <person name="Lindquist E."/>
            <person name="Lyon B.R."/>
            <person name="Martin J."/>
            <person name="Mayer C."/>
            <person name="Parker M."/>
            <person name="Quesneville H."/>
            <person name="Raymond J."/>
            <person name="Uhlig C."/>
            <person name="Valentin K.U."/>
            <person name="Worden A.Z."/>
            <person name="Armbrust E.V."/>
            <person name="Bowler C."/>
            <person name="Green B."/>
            <person name="Moulton V."/>
            <person name="Van Oosterhout C."/>
            <person name="Grigoriev I."/>
        </authorList>
    </citation>
    <scope>NUCLEOTIDE SEQUENCE [LARGE SCALE GENOMIC DNA]</scope>
    <source>
        <strain evidence="3 4">CCMP1102</strain>
    </source>
</reference>
<feature type="compositionally biased region" description="Low complexity" evidence="1">
    <location>
        <begin position="159"/>
        <end position="190"/>
    </location>
</feature>
<gene>
    <name evidence="3" type="ORF">FRACYDRAFT_272271</name>
</gene>
<feature type="transmembrane region" description="Helical" evidence="2">
    <location>
        <begin position="325"/>
        <end position="345"/>
    </location>
</feature>
<evidence type="ECO:0000313" key="4">
    <source>
        <dbReference type="Proteomes" id="UP000095751"/>
    </source>
</evidence>
<protein>
    <recommendedName>
        <fullName evidence="5">Transmembrane protein</fullName>
    </recommendedName>
</protein>
<feature type="compositionally biased region" description="Basic and acidic residues" evidence="1">
    <location>
        <begin position="73"/>
        <end position="119"/>
    </location>
</feature>
<keyword evidence="2" id="KW-0812">Transmembrane</keyword>
<dbReference type="EMBL" id="KV784394">
    <property type="protein sequence ID" value="OEU06940.1"/>
    <property type="molecule type" value="Genomic_DNA"/>
</dbReference>
<feature type="transmembrane region" description="Helical" evidence="2">
    <location>
        <begin position="430"/>
        <end position="453"/>
    </location>
</feature>
<evidence type="ECO:0000313" key="3">
    <source>
        <dbReference type="EMBL" id="OEU06940.1"/>
    </source>
</evidence>
<sequence length="489" mass="53161">MSNIKRSGGRDDIGSISTDNTNGVKNSKDGETDDLETGMSNGGGVASVEESSSSTSSVAAAAAAADDIDDDNKEQTNKIKDKDIKEDINRNRDHDDIMDNKKSYARTDKNTDNNKKNNSEDNNDIEAGNNMLIASGQKTKKGSTSSSIDDHPTPDDDNFPSSSLPPSSLILSSSGINSINQTRSAATSSRIIRRSRSEVGAFAIDSPFSSSSNNNNNHDQDTTTITSAMMTDGVYNASVSLVGSSTTIPTNTDTNLNSQLSSGGGSYGSSHFIVEAVRVDDDCVVVASIVENNNDKNRICMCLPYKDGFMITAQIISIIAFGISWMWWVTLIVGLISLVFVQLAWCCRQSKIVLFVSVGISTLAGIACTIAGIVMIVLWKDKVRCHYIFFITDLDDDITDVDDVFDFFEESSEYYEYPESRRDYCYERTWAVVAFVTATLWFTTSGLILYFVGSGRYAIWEEKEKLRGASDTTPTTTTATPTAIEMGAV</sequence>
<feature type="compositionally biased region" description="Polar residues" evidence="1">
    <location>
        <begin position="15"/>
        <end position="25"/>
    </location>
</feature>
<feature type="transmembrane region" description="Helical" evidence="2">
    <location>
        <begin position="352"/>
        <end position="379"/>
    </location>
</feature>
<keyword evidence="2" id="KW-1133">Transmembrane helix</keyword>
<dbReference type="Proteomes" id="UP000095751">
    <property type="component" value="Unassembled WGS sequence"/>
</dbReference>
<evidence type="ECO:0008006" key="5">
    <source>
        <dbReference type="Google" id="ProtNLM"/>
    </source>
</evidence>
<accession>A0A1E7ELY8</accession>
<evidence type="ECO:0000256" key="1">
    <source>
        <dbReference type="SAM" id="MobiDB-lite"/>
    </source>
</evidence>
<dbReference type="KEGG" id="fcy:FRACYDRAFT_272271"/>
<keyword evidence="4" id="KW-1185">Reference proteome</keyword>
<dbReference type="InParanoid" id="A0A1E7ELY8"/>
<dbReference type="AlphaFoldDB" id="A0A1E7ELY8"/>
<dbReference type="OrthoDB" id="53774at2759"/>
<feature type="compositionally biased region" description="Low complexity" evidence="1">
    <location>
        <begin position="46"/>
        <end position="65"/>
    </location>
</feature>
<keyword evidence="2" id="KW-0472">Membrane</keyword>
<feature type="region of interest" description="Disordered" evidence="1">
    <location>
        <begin position="1"/>
        <end position="191"/>
    </location>
</feature>
<proteinExistence type="predicted"/>
<evidence type="ECO:0000256" key="2">
    <source>
        <dbReference type="SAM" id="Phobius"/>
    </source>
</evidence>